<protein>
    <submittedName>
        <fullName evidence="2">Exosortase system-associated protein, TIGR04073 family</fullName>
    </submittedName>
</protein>
<feature type="signal peptide" evidence="1">
    <location>
        <begin position="1"/>
        <end position="25"/>
    </location>
</feature>
<dbReference type="RefSeq" id="WP_256600140.1">
    <property type="nucleotide sequence ID" value="NZ_JANIBJ010000001.1"/>
</dbReference>
<sequence>MKLDSQRLTALLFMGWMAFAPVAQADDVESYGQTVGRKALNGLANIGTSFLEIPKNIINISNDSNIAFGLAGGGLQGLLNMGGRTIVGISDLILAPLPTQPIVYPLYVWQDFESDTAYGPMFRTCSPSDNPCYK</sequence>
<comment type="caution">
    <text evidence="2">The sequence shown here is derived from an EMBL/GenBank/DDBJ whole genome shotgun (WGS) entry which is preliminary data.</text>
</comment>
<feature type="chain" id="PRO_5046585154" evidence="1">
    <location>
        <begin position="26"/>
        <end position="134"/>
    </location>
</feature>
<dbReference type="InterPro" id="IPR023824">
    <property type="entry name" value="CHP04073_exosortase-affil"/>
</dbReference>
<evidence type="ECO:0000313" key="3">
    <source>
        <dbReference type="Proteomes" id="UP001524499"/>
    </source>
</evidence>
<evidence type="ECO:0000256" key="1">
    <source>
        <dbReference type="SAM" id="SignalP"/>
    </source>
</evidence>
<proteinExistence type="predicted"/>
<name>A0ABT1TB82_9GAMM</name>
<accession>A0ABT1TB82</accession>
<dbReference type="Proteomes" id="UP001524499">
    <property type="component" value="Unassembled WGS sequence"/>
</dbReference>
<reference evidence="2 3" key="1">
    <citation type="submission" date="2022-07" db="EMBL/GenBank/DDBJ databases">
        <title>Methylomonas rivi sp. nov., Methylomonas rosea sp. nov., Methylomonas aureus sp. nov. and Methylomonas subterranea sp. nov., four novel methanotrophs isolated from a freshwater creek and the deep terrestrial subsurface.</title>
        <authorList>
            <person name="Abin C."/>
            <person name="Sankaranarayanan K."/>
            <person name="Garner C."/>
            <person name="Sindelar R."/>
            <person name="Kotary K."/>
            <person name="Garner R."/>
            <person name="Barclay S."/>
            <person name="Lawson P."/>
            <person name="Krumholz L."/>
        </authorList>
    </citation>
    <scope>NUCLEOTIDE SEQUENCE [LARGE SCALE GENOMIC DNA]</scope>
    <source>
        <strain evidence="2 3">SURF-2</strain>
    </source>
</reference>
<keyword evidence="3" id="KW-1185">Reference proteome</keyword>
<dbReference type="NCBIfam" id="TIGR04073">
    <property type="entry name" value="exo_TIGR04073"/>
    <property type="match status" value="1"/>
</dbReference>
<evidence type="ECO:0000313" key="2">
    <source>
        <dbReference type="EMBL" id="MCQ8102528.1"/>
    </source>
</evidence>
<gene>
    <name evidence="2" type="ORF">NP590_00310</name>
</gene>
<dbReference type="EMBL" id="JANIBJ010000001">
    <property type="protein sequence ID" value="MCQ8102528.1"/>
    <property type="molecule type" value="Genomic_DNA"/>
</dbReference>
<keyword evidence="1" id="KW-0732">Signal</keyword>
<organism evidence="2 3">
    <name type="scientific">Methylomonas subterranea</name>
    <dbReference type="NCBI Taxonomy" id="2952225"/>
    <lineage>
        <taxon>Bacteria</taxon>
        <taxon>Pseudomonadati</taxon>
        <taxon>Pseudomonadota</taxon>
        <taxon>Gammaproteobacteria</taxon>
        <taxon>Methylococcales</taxon>
        <taxon>Methylococcaceae</taxon>
        <taxon>Methylomonas</taxon>
    </lineage>
</organism>